<dbReference type="OrthoDB" id="3169223at2759"/>
<dbReference type="InterPro" id="IPR032675">
    <property type="entry name" value="LRR_dom_sf"/>
</dbReference>
<keyword evidence="3" id="KW-1185">Reference proteome</keyword>
<dbReference type="Gene3D" id="3.80.10.10">
    <property type="entry name" value="Ribonuclease Inhibitor"/>
    <property type="match status" value="1"/>
</dbReference>
<sequence length="381" mass="41446">MRKATTHVTVSDVHQLMGQLVNLESLRADWIGARGSSTLKVATSSPVHAPSPSIPSFLTLPHVLQRLKHLEIRGGSWPLDSLLQSLAYMPRLVSLSLENIYEPTAGATFLPTMPPAFRLVRLSLGRCTLSGESASWLLSTSQQSLRHLTVNSLRRRPGSGSFNPALAMVGQALETLRVRNYSEITRWDPESVVQAGLGYCRNLRTLVVWCDGPQPSPFGGSPNISPYSPVPNANMALRSGAQDSRPPSRNHHYPPSSPPRASFSSSPPVRGHILPSPSHSYAHGSSRGHVQSSPQDYPKEFGFQSPSSPSTMVSSLPSQMVQPSSGVMLSVLTAIIQQGWFPRLNNLEIPRSQIDSCPSRVECQSELLIRGILLGDNWGSN</sequence>
<proteinExistence type="predicted"/>
<accession>A0A0C3BGS8</accession>
<feature type="compositionally biased region" description="Low complexity" evidence="1">
    <location>
        <begin position="305"/>
        <end position="317"/>
    </location>
</feature>
<evidence type="ECO:0000313" key="3">
    <source>
        <dbReference type="Proteomes" id="UP000054097"/>
    </source>
</evidence>
<protein>
    <submittedName>
        <fullName evidence="2">Uncharacterized protein</fullName>
    </submittedName>
</protein>
<reference evidence="2 3" key="1">
    <citation type="submission" date="2014-04" db="EMBL/GenBank/DDBJ databases">
        <authorList>
            <consortium name="DOE Joint Genome Institute"/>
            <person name="Kuo A."/>
            <person name="Zuccaro A."/>
            <person name="Kohler A."/>
            <person name="Nagy L.G."/>
            <person name="Floudas D."/>
            <person name="Copeland A."/>
            <person name="Barry K.W."/>
            <person name="Cichocki N."/>
            <person name="Veneault-Fourrey C."/>
            <person name="LaButti K."/>
            <person name="Lindquist E.A."/>
            <person name="Lipzen A."/>
            <person name="Lundell T."/>
            <person name="Morin E."/>
            <person name="Murat C."/>
            <person name="Sun H."/>
            <person name="Tunlid A."/>
            <person name="Henrissat B."/>
            <person name="Grigoriev I.V."/>
            <person name="Hibbett D.S."/>
            <person name="Martin F."/>
            <person name="Nordberg H.P."/>
            <person name="Cantor M.N."/>
            <person name="Hua S.X."/>
        </authorList>
    </citation>
    <scope>NUCLEOTIDE SEQUENCE [LARGE SCALE GENOMIC DNA]</scope>
    <source>
        <strain evidence="2 3">MAFF 305830</strain>
    </source>
</reference>
<evidence type="ECO:0000256" key="1">
    <source>
        <dbReference type="SAM" id="MobiDB-lite"/>
    </source>
</evidence>
<dbReference type="AlphaFoldDB" id="A0A0C3BGS8"/>
<feature type="compositionally biased region" description="Low complexity" evidence="1">
    <location>
        <begin position="259"/>
        <end position="268"/>
    </location>
</feature>
<dbReference type="SUPFAM" id="SSF52047">
    <property type="entry name" value="RNI-like"/>
    <property type="match status" value="1"/>
</dbReference>
<name>A0A0C3BGS8_SERVB</name>
<dbReference type="Proteomes" id="UP000054097">
    <property type="component" value="Unassembled WGS sequence"/>
</dbReference>
<gene>
    <name evidence="2" type="ORF">M408DRAFT_328188</name>
</gene>
<evidence type="ECO:0000313" key="2">
    <source>
        <dbReference type="EMBL" id="KIM30651.1"/>
    </source>
</evidence>
<feature type="region of interest" description="Disordered" evidence="1">
    <location>
        <begin position="220"/>
        <end position="317"/>
    </location>
</feature>
<reference evidence="3" key="2">
    <citation type="submission" date="2015-01" db="EMBL/GenBank/DDBJ databases">
        <title>Evolutionary Origins and Diversification of the Mycorrhizal Mutualists.</title>
        <authorList>
            <consortium name="DOE Joint Genome Institute"/>
            <consortium name="Mycorrhizal Genomics Consortium"/>
            <person name="Kohler A."/>
            <person name="Kuo A."/>
            <person name="Nagy L.G."/>
            <person name="Floudas D."/>
            <person name="Copeland A."/>
            <person name="Barry K.W."/>
            <person name="Cichocki N."/>
            <person name="Veneault-Fourrey C."/>
            <person name="LaButti K."/>
            <person name="Lindquist E.A."/>
            <person name="Lipzen A."/>
            <person name="Lundell T."/>
            <person name="Morin E."/>
            <person name="Murat C."/>
            <person name="Riley R."/>
            <person name="Ohm R."/>
            <person name="Sun H."/>
            <person name="Tunlid A."/>
            <person name="Henrissat B."/>
            <person name="Grigoriev I.V."/>
            <person name="Hibbett D.S."/>
            <person name="Martin F."/>
        </authorList>
    </citation>
    <scope>NUCLEOTIDE SEQUENCE [LARGE SCALE GENOMIC DNA]</scope>
    <source>
        <strain evidence="3">MAFF 305830</strain>
    </source>
</reference>
<dbReference type="EMBL" id="KN824284">
    <property type="protein sequence ID" value="KIM30651.1"/>
    <property type="molecule type" value="Genomic_DNA"/>
</dbReference>
<organism evidence="2 3">
    <name type="scientific">Serendipita vermifera MAFF 305830</name>
    <dbReference type="NCBI Taxonomy" id="933852"/>
    <lineage>
        <taxon>Eukaryota</taxon>
        <taxon>Fungi</taxon>
        <taxon>Dikarya</taxon>
        <taxon>Basidiomycota</taxon>
        <taxon>Agaricomycotina</taxon>
        <taxon>Agaricomycetes</taxon>
        <taxon>Sebacinales</taxon>
        <taxon>Serendipitaceae</taxon>
        <taxon>Serendipita</taxon>
    </lineage>
</organism>
<dbReference type="HOGENOM" id="CLU_725970_0_0_1"/>